<accession>A0A7W3MXZ4</accession>
<proteinExistence type="predicted"/>
<keyword evidence="2" id="KW-1185">Reference proteome</keyword>
<gene>
    <name evidence="1" type="ORF">HNR21_002805</name>
</gene>
<comment type="caution">
    <text evidence="1">The sequence shown here is derived from an EMBL/GenBank/DDBJ whole genome shotgun (WGS) entry which is preliminary data.</text>
</comment>
<dbReference type="EMBL" id="JACJII010000001">
    <property type="protein sequence ID" value="MBA9003923.1"/>
    <property type="molecule type" value="Genomic_DNA"/>
</dbReference>
<name>A0A7W3MXZ4_9ACTN</name>
<dbReference type="AlphaFoldDB" id="A0A7W3MXZ4"/>
<organism evidence="1 2">
    <name type="scientific">Thermomonospora cellulosilytica</name>
    <dbReference type="NCBI Taxonomy" id="1411118"/>
    <lineage>
        <taxon>Bacteria</taxon>
        <taxon>Bacillati</taxon>
        <taxon>Actinomycetota</taxon>
        <taxon>Actinomycetes</taxon>
        <taxon>Streptosporangiales</taxon>
        <taxon>Thermomonosporaceae</taxon>
        <taxon>Thermomonospora</taxon>
    </lineage>
</organism>
<dbReference type="Proteomes" id="UP000539313">
    <property type="component" value="Unassembled WGS sequence"/>
</dbReference>
<sequence length="32" mass="3902">MLGERRAVAVLRGLRRRARRRGDRPPVMRTRW</sequence>
<reference evidence="1 2" key="1">
    <citation type="submission" date="2020-08" db="EMBL/GenBank/DDBJ databases">
        <title>Sequencing the genomes of 1000 actinobacteria strains.</title>
        <authorList>
            <person name="Klenk H.-P."/>
        </authorList>
    </citation>
    <scope>NUCLEOTIDE SEQUENCE [LARGE SCALE GENOMIC DNA]</scope>
    <source>
        <strain evidence="1 2">DSM 45823</strain>
    </source>
</reference>
<protein>
    <submittedName>
        <fullName evidence="1">Uncharacterized protein</fullName>
    </submittedName>
</protein>
<evidence type="ECO:0000313" key="2">
    <source>
        <dbReference type="Proteomes" id="UP000539313"/>
    </source>
</evidence>
<evidence type="ECO:0000313" key="1">
    <source>
        <dbReference type="EMBL" id="MBA9003923.1"/>
    </source>
</evidence>